<dbReference type="AlphaFoldDB" id="A0AAD9PKN3"/>
<accession>A0AAD9PKN3</accession>
<comment type="caution">
    <text evidence="2">The sequence shown here is derived from an EMBL/GenBank/DDBJ whole genome shotgun (WGS) entry which is preliminary data.</text>
</comment>
<keyword evidence="3" id="KW-1185">Reference proteome</keyword>
<organism evidence="2 3">
    <name type="scientific">Babesia duncani</name>
    <dbReference type="NCBI Taxonomy" id="323732"/>
    <lineage>
        <taxon>Eukaryota</taxon>
        <taxon>Sar</taxon>
        <taxon>Alveolata</taxon>
        <taxon>Apicomplexa</taxon>
        <taxon>Aconoidasida</taxon>
        <taxon>Piroplasmida</taxon>
        <taxon>Babesiidae</taxon>
        <taxon>Babesia</taxon>
    </lineage>
</organism>
<dbReference type="EMBL" id="JALLKP010000002">
    <property type="protein sequence ID" value="KAK2196455.1"/>
    <property type="molecule type" value="Genomic_DNA"/>
</dbReference>
<reference evidence="2" key="1">
    <citation type="journal article" date="2023" name="Nat. Microbiol.">
        <title>Babesia duncani multi-omics identifies virulence factors and drug targets.</title>
        <authorList>
            <person name="Singh P."/>
            <person name="Lonardi S."/>
            <person name="Liang Q."/>
            <person name="Vydyam P."/>
            <person name="Khabirova E."/>
            <person name="Fang T."/>
            <person name="Gihaz S."/>
            <person name="Thekkiniath J."/>
            <person name="Munshi M."/>
            <person name="Abel S."/>
            <person name="Ciampossin L."/>
            <person name="Batugedara G."/>
            <person name="Gupta M."/>
            <person name="Lu X.M."/>
            <person name="Lenz T."/>
            <person name="Chakravarty S."/>
            <person name="Cornillot E."/>
            <person name="Hu Y."/>
            <person name="Ma W."/>
            <person name="Gonzalez L.M."/>
            <person name="Sanchez S."/>
            <person name="Estrada K."/>
            <person name="Sanchez-Flores A."/>
            <person name="Montero E."/>
            <person name="Harb O.S."/>
            <person name="Le Roch K.G."/>
            <person name="Mamoun C.B."/>
        </authorList>
    </citation>
    <scope>NUCLEOTIDE SEQUENCE</scope>
    <source>
        <strain evidence="2">WA1</strain>
    </source>
</reference>
<feature type="compositionally biased region" description="Basic and acidic residues" evidence="1">
    <location>
        <begin position="975"/>
        <end position="986"/>
    </location>
</feature>
<proteinExistence type="predicted"/>
<dbReference type="RefSeq" id="XP_067803297.1">
    <property type="nucleotide sequence ID" value="XM_067946733.1"/>
</dbReference>
<name>A0AAD9PKN3_9APIC</name>
<evidence type="ECO:0000256" key="1">
    <source>
        <dbReference type="SAM" id="MobiDB-lite"/>
    </source>
</evidence>
<dbReference type="KEGG" id="bdw:94335999"/>
<dbReference type="GeneID" id="94335999"/>
<protein>
    <submittedName>
        <fullName evidence="2">Uncharacterized protein</fullName>
    </submittedName>
</protein>
<dbReference type="Proteomes" id="UP001214638">
    <property type="component" value="Unassembled WGS sequence"/>
</dbReference>
<feature type="region of interest" description="Disordered" evidence="1">
    <location>
        <begin position="928"/>
        <end position="986"/>
    </location>
</feature>
<sequence>MKMQDVVLPESQYRKEITKQNVLDYGISVFRRRCLDSTSPSVATSSHQGTANQSPLVKFDTLLADSTLTNAFKVANFDGLCAMNNMDGDKNKNDGNQSSCQFAACTQLQQIEFMEELLEHLGRRFQSWKHERFGLRRFYCHKFNIGAFDACRAYYARILQEVADFKLQANLSLISLEFNSESASDVVYSRCKRVDLALRQLDEIATCYCSRTCAFTPNPNNHHYCKTDNIPAVSEENINVVAPLGMCFAAKRYACIRTTGAMEYFAERGVMHNFTSPYTDNMECQTTDSFTRVAVCAKCGKIIRCSCIKRLFRVAQSSSKADADANSNKETQPGGEMKAFINTLRLPEFKLNEKIVSTCMSLAHATRSCVGTIYCHNIKTIAGEKRTAEISQPKFFLYNQLLMRLTIPRDDIEDIFNSIGTFTRELGLEQLFDGTLLNQWSTVPKHRSWRRVWWRCIPNFSLPDDAPSTVLYITRTLEKLDALGNIRYDANFGIVAVGYLQRHNKCNCYWKFFYVSELGLWKTFCKAVEYFLLMVTLPPEISWDTKCMHWAVNKSHKGEQYRKSFSASKHGFFPGYAMAIKWFEALLFELRLASSELSDFESESDVGHDELIESLYLNAHATPVDICHNVADTHALAKRRKRILMHSIYERSKNLPHCLSNEGGPNSHFRDAAANTLLAALPASITIEALELNEEIFKPHFIPLLENKSPMEQSVMRDFVLHLTEFRDPFNKLMGQYCQVYQEMKMQLTHLLNLDYLSLEVCDDEIPMQDVVFHRNSDSWTCALYTAACLSCAPMPCQNYSSCIRYNKGHDAIAQVAKKLKPCSVRFTAHPFYKESPGSTNNRDTVDGCCIVAFSAAKFGYKGARALATEFRKRFLKIAHTDLIVNHGFNKIIYSIVAKELETFVSTKAFVVDDPQWRQSAKLISIQVPRRHQKDNDESPSESDSLEPDDLDDSEYSEPRQDSEDSSSWEGSTRSSEHAVSVEKSEEQNYKNTLEFITCSCKPTGPLVGPDGPIDLHEHLENKLPVARFVKLFGIHLLVNHLGTLCKSPITFCHEHSCWSTRWKDAMHQQRYIYHRVESHINAGRLTNLVEKLDMQWNEARTLLVQNQQKQTMQACKLFQSAFAALLSLQSIINEALLASFAMACRSIADAHQEIKVLQRIHKAFTTDSKQNVVSKDLGTKSLAFADSLLFCFGSLYDEGTPPLSDVEA</sequence>
<evidence type="ECO:0000313" key="2">
    <source>
        <dbReference type="EMBL" id="KAK2196455.1"/>
    </source>
</evidence>
<gene>
    <name evidence="2" type="ORF">BdWA1_001701</name>
</gene>
<feature type="compositionally biased region" description="Acidic residues" evidence="1">
    <location>
        <begin position="938"/>
        <end position="956"/>
    </location>
</feature>
<evidence type="ECO:0000313" key="3">
    <source>
        <dbReference type="Proteomes" id="UP001214638"/>
    </source>
</evidence>